<name>X1JQD7_9ZZZZ</name>
<dbReference type="GO" id="GO:0003677">
    <property type="term" value="F:DNA binding"/>
    <property type="evidence" value="ECO:0007669"/>
    <property type="project" value="InterPro"/>
</dbReference>
<accession>X1JQD7</accession>
<dbReference type="PANTHER" id="PTHR42998">
    <property type="entry name" value="TYPE I RESTRICTION ENZYME HINDVIIP M PROTEIN-RELATED"/>
    <property type="match status" value="1"/>
</dbReference>
<evidence type="ECO:0000259" key="1">
    <source>
        <dbReference type="Pfam" id="PF02384"/>
    </source>
</evidence>
<dbReference type="InterPro" id="IPR029063">
    <property type="entry name" value="SAM-dependent_MTases_sf"/>
</dbReference>
<dbReference type="InterPro" id="IPR052916">
    <property type="entry name" value="Type-I_RE_MTase_Subunit"/>
</dbReference>
<proteinExistence type="predicted"/>
<dbReference type="Gene3D" id="3.40.50.150">
    <property type="entry name" value="Vaccinia Virus protein VP39"/>
    <property type="match status" value="1"/>
</dbReference>
<dbReference type="EMBL" id="BARU01032519">
    <property type="protein sequence ID" value="GAH72003.1"/>
    <property type="molecule type" value="Genomic_DNA"/>
</dbReference>
<dbReference type="SUPFAM" id="SSF53335">
    <property type="entry name" value="S-adenosyl-L-methionine-dependent methyltransferases"/>
    <property type="match status" value="1"/>
</dbReference>
<sequence>AIERDNPSLKGVLPKDYARPTLDKQQVGELIDLVGTIGLGDKESRSKDILGRVYEYFLGKFASAEGKKGGEFYTPRCVVRLLVEMIKPFKGRVYDPCCGSSGMFVQSEEFIRQHGGRVGDISVYGQEVKEKLSEAGKAAQDFGKTVAEHFQAEDKK</sequence>
<dbReference type="Pfam" id="PF02384">
    <property type="entry name" value="N6_Mtase"/>
    <property type="match status" value="1"/>
</dbReference>
<dbReference type="PRINTS" id="PR00507">
    <property type="entry name" value="N12N6MTFRASE"/>
</dbReference>
<dbReference type="GO" id="GO:0008170">
    <property type="term" value="F:N-methyltransferase activity"/>
    <property type="evidence" value="ECO:0007669"/>
    <property type="project" value="InterPro"/>
</dbReference>
<evidence type="ECO:0000313" key="2">
    <source>
        <dbReference type="EMBL" id="GAH72003.1"/>
    </source>
</evidence>
<organism evidence="2">
    <name type="scientific">marine sediment metagenome</name>
    <dbReference type="NCBI Taxonomy" id="412755"/>
    <lineage>
        <taxon>unclassified sequences</taxon>
        <taxon>metagenomes</taxon>
        <taxon>ecological metagenomes</taxon>
    </lineage>
</organism>
<comment type="caution">
    <text evidence="2">The sequence shown here is derived from an EMBL/GenBank/DDBJ whole genome shotgun (WGS) entry which is preliminary data.</text>
</comment>
<feature type="non-terminal residue" evidence="2">
    <location>
        <position position="1"/>
    </location>
</feature>
<dbReference type="InterPro" id="IPR003356">
    <property type="entry name" value="DNA_methylase_A-5"/>
</dbReference>
<reference evidence="2" key="1">
    <citation type="journal article" date="2014" name="Front. Microbiol.">
        <title>High frequency of phylogenetically diverse reductive dehalogenase-homologous genes in deep subseafloor sedimentary metagenomes.</title>
        <authorList>
            <person name="Kawai M."/>
            <person name="Futagami T."/>
            <person name="Toyoda A."/>
            <person name="Takaki Y."/>
            <person name="Nishi S."/>
            <person name="Hori S."/>
            <person name="Arai W."/>
            <person name="Tsubouchi T."/>
            <person name="Morono Y."/>
            <person name="Uchiyama I."/>
            <person name="Ito T."/>
            <person name="Fujiyama A."/>
            <person name="Inagaki F."/>
            <person name="Takami H."/>
        </authorList>
    </citation>
    <scope>NUCLEOTIDE SEQUENCE</scope>
    <source>
        <strain evidence="2">Expedition CK06-06</strain>
    </source>
</reference>
<gene>
    <name evidence="2" type="ORF">S03H2_51276</name>
</gene>
<feature type="domain" description="DNA methylase adenine-specific" evidence="1">
    <location>
        <begin position="46"/>
        <end position="131"/>
    </location>
</feature>
<dbReference type="PANTHER" id="PTHR42998:SF1">
    <property type="entry name" value="TYPE I RESTRICTION ENZYME HINDI METHYLASE SUBUNIT"/>
    <property type="match status" value="1"/>
</dbReference>
<protein>
    <recommendedName>
        <fullName evidence="1">DNA methylase adenine-specific domain-containing protein</fullName>
    </recommendedName>
</protein>
<dbReference type="AlphaFoldDB" id="X1JQD7"/>